<sequence>MRRGGSGRGPWGQTMTPVAIRARTSATTGGSVGVLKGLTAILAGVCVLAGGAPATAQSRDQVLAAMKRATTFMVETAAYNGGYVWSYTPDFSRRWGELEAKPTMVWVQPPGTATMGHLFLDAYHATGDDYYYRAAERAAEALVWGQHPSGGWNYFIDFGGPASARDWYETVGKNAWRMEEFQHDWGNATFDDAGTSEAMQFLLRLYVEKLDPRWKPALDRAIGFVLEAQYPVGGWPQRYPVKPKFEGDYTGYITFNDDVAGENIKFLTMVYQALGDERALDAIRRAMTSFLVTQLGQPQPGWALQYTLDLQPAAARSYEPLALATHTTANNLAQLMTFYELTGDTRFLARVGEGLDWLDKVRLPAPTADGRTHPTFIEIGTDRPLYVHRRGSNVVNGAYYVDYSPERPLAHYSAFRRIDEAGLRARYERLKATPGAEVSKDSPLKATNRVPLPRYFATRDLETSDLNVRAAVDEDRSVSAEKVRALIGGLNREGYWPTPLVAASIPYTGERPPAQPDGDYATTHVGDRTDTSPYPAANPQPGISTGAYIQNMTVLIDWLDQRR</sequence>
<dbReference type="SUPFAM" id="SSF81853">
    <property type="entry name" value="Family 10 polysaccharide lyase"/>
    <property type="match status" value="1"/>
</dbReference>
<name>B4RGF1_PHEZH</name>
<reference evidence="2 3" key="1">
    <citation type="journal article" date="2008" name="BMC Genomics">
        <title>Complete genome of Phenylobacterium zucineum - a novel facultative intracellular bacterium isolated from human erythroleukemia cell line K562.</title>
        <authorList>
            <person name="Luo Y."/>
            <person name="Xu X."/>
            <person name="Ding Z."/>
            <person name="Liu Z."/>
            <person name="Zhang B."/>
            <person name="Yan Z."/>
            <person name="Sun J."/>
            <person name="Hu S."/>
            <person name="Hu X."/>
        </authorList>
    </citation>
    <scope>NUCLEOTIDE SEQUENCE [LARGE SCALE GENOMIC DNA]</scope>
    <source>
        <strain evidence="2 3">HLK1</strain>
    </source>
</reference>
<dbReference type="CAZy" id="PL10">
    <property type="family name" value="Polysaccharide Lyase Family 10"/>
</dbReference>
<dbReference type="InterPro" id="IPR012669">
    <property type="entry name" value="Pectate_lyase"/>
</dbReference>
<dbReference type="STRING" id="450851.PHZ_c2448"/>
<protein>
    <recommendedName>
        <fullName evidence="4">Pectate lyase</fullName>
    </recommendedName>
</protein>
<organism evidence="2 3">
    <name type="scientific">Phenylobacterium zucineum (strain HLK1)</name>
    <dbReference type="NCBI Taxonomy" id="450851"/>
    <lineage>
        <taxon>Bacteria</taxon>
        <taxon>Pseudomonadati</taxon>
        <taxon>Pseudomonadota</taxon>
        <taxon>Alphaproteobacteria</taxon>
        <taxon>Caulobacterales</taxon>
        <taxon>Caulobacteraceae</taxon>
        <taxon>Phenylobacterium</taxon>
    </lineage>
</organism>
<dbReference type="Proteomes" id="UP000001868">
    <property type="component" value="Chromosome"/>
</dbReference>
<evidence type="ECO:0000313" key="3">
    <source>
        <dbReference type="Proteomes" id="UP000001868"/>
    </source>
</evidence>
<dbReference type="KEGG" id="pzu:PHZ_c2448"/>
<feature type="region of interest" description="Disordered" evidence="1">
    <location>
        <begin position="511"/>
        <end position="543"/>
    </location>
</feature>
<dbReference type="RefSeq" id="WP_012522995.1">
    <property type="nucleotide sequence ID" value="NC_011144.1"/>
</dbReference>
<evidence type="ECO:0008006" key="4">
    <source>
        <dbReference type="Google" id="ProtNLM"/>
    </source>
</evidence>
<dbReference type="HOGENOM" id="CLU_037299_0_0_5"/>
<dbReference type="Pfam" id="PF09492">
    <property type="entry name" value="Pec_lyase"/>
    <property type="match status" value="1"/>
</dbReference>
<dbReference type="eggNOG" id="COG1331">
    <property type="taxonomic scope" value="Bacteria"/>
</dbReference>
<accession>B4RGF1</accession>
<gene>
    <name evidence="2" type="ordered locus">PHZ_c2448</name>
</gene>
<keyword evidence="3" id="KW-1185">Reference proteome</keyword>
<dbReference type="Gene3D" id="1.50.10.20">
    <property type="match status" value="1"/>
</dbReference>
<evidence type="ECO:0000256" key="1">
    <source>
        <dbReference type="SAM" id="MobiDB-lite"/>
    </source>
</evidence>
<dbReference type="EMBL" id="CP000747">
    <property type="protein sequence ID" value="ACG78857.1"/>
    <property type="molecule type" value="Genomic_DNA"/>
</dbReference>
<proteinExistence type="predicted"/>
<evidence type="ECO:0000313" key="2">
    <source>
        <dbReference type="EMBL" id="ACG78857.1"/>
    </source>
</evidence>
<dbReference type="AlphaFoldDB" id="B4RGF1"/>